<feature type="compositionally biased region" description="Low complexity" evidence="1">
    <location>
        <begin position="162"/>
        <end position="171"/>
    </location>
</feature>
<keyword evidence="3" id="KW-1185">Reference proteome</keyword>
<reference evidence="2 3" key="1">
    <citation type="submission" date="2017-10" db="EMBL/GenBank/DDBJ databases">
        <title>Genome of an Actinobacterium that displays light-enhanced growth.</title>
        <authorList>
            <person name="Maresca J.A."/>
            <person name="Hempel P."/>
            <person name="Shevchenko O."/>
            <person name="Miller K.J."/>
            <person name="Hahn M.W."/>
        </authorList>
    </citation>
    <scope>NUCLEOTIDE SEQUENCE [LARGE SCALE GENOMIC DNA]</scope>
    <source>
        <strain evidence="2 3">MWH-Mo1</strain>
    </source>
</reference>
<evidence type="ECO:0000313" key="3">
    <source>
        <dbReference type="Proteomes" id="UP000246894"/>
    </source>
</evidence>
<dbReference type="AlphaFoldDB" id="A0A2Z3S7X0"/>
<feature type="region of interest" description="Disordered" evidence="1">
    <location>
        <begin position="162"/>
        <end position="191"/>
    </location>
</feature>
<sequence length="209" mass="22958">MSSGPAPTRITNTRMAYRTEHPNGIAVRLLHSYSNTFTGAGGPQELITRAISGERHPAISASDLASARQLREREVDQLVARYLDVRNMRQVAREWQISRTTVAKHLADRGIDTSRRMNGTEVAEAAQLYAEGWSSIRIGQRLGFDNHTVLAALRGAGAEIRSPAASRRAPSTSGRGLVAQPARQEVLGRSKYREETPFRTIDLEGPSLV</sequence>
<gene>
    <name evidence="2" type="ORF">AURMO_01412</name>
</gene>
<dbReference type="Proteomes" id="UP000246894">
    <property type="component" value="Chromosome"/>
</dbReference>
<proteinExistence type="predicted"/>
<evidence type="ECO:0000256" key="1">
    <source>
        <dbReference type="SAM" id="MobiDB-lite"/>
    </source>
</evidence>
<dbReference type="KEGG" id="aum:AURMO_01412"/>
<accession>A0A2Z3S7X0</accession>
<name>A0A2Z3S7X0_9MICO</name>
<protein>
    <submittedName>
        <fullName evidence="2">Uncharacterized protein</fullName>
    </submittedName>
</protein>
<dbReference type="EMBL" id="CP023994">
    <property type="protein sequence ID" value="AWR22002.1"/>
    <property type="molecule type" value="Genomic_DNA"/>
</dbReference>
<evidence type="ECO:0000313" key="2">
    <source>
        <dbReference type="EMBL" id="AWR22002.1"/>
    </source>
</evidence>
<organism evidence="2 3">
    <name type="scientific">Aurantimicrobium photophilum</name>
    <dbReference type="NCBI Taxonomy" id="1987356"/>
    <lineage>
        <taxon>Bacteria</taxon>
        <taxon>Bacillati</taxon>
        <taxon>Actinomycetota</taxon>
        <taxon>Actinomycetes</taxon>
        <taxon>Micrococcales</taxon>
        <taxon>Microbacteriaceae</taxon>
        <taxon>Aurantimicrobium</taxon>
    </lineage>
</organism>
<dbReference type="Gene3D" id="1.10.10.60">
    <property type="entry name" value="Homeodomain-like"/>
    <property type="match status" value="1"/>
</dbReference>